<protein>
    <submittedName>
        <fullName evidence="2">Uncharacterized protein LOC112454249</fullName>
    </submittedName>
</protein>
<dbReference type="AlphaFoldDB" id="A0A6J1PNL7"/>
<dbReference type="Proteomes" id="UP000504618">
    <property type="component" value="Unplaced"/>
</dbReference>
<dbReference type="OrthoDB" id="416987at2759"/>
<dbReference type="PANTHER" id="PTHR47331">
    <property type="entry name" value="PHD-TYPE DOMAIN-CONTAINING PROTEIN"/>
    <property type="match status" value="1"/>
</dbReference>
<dbReference type="Pfam" id="PF03564">
    <property type="entry name" value="DUF1759"/>
    <property type="match status" value="1"/>
</dbReference>
<accession>A0A6J1PNL7</accession>
<dbReference type="GeneID" id="112454249"/>
<dbReference type="RefSeq" id="XP_024871304.1">
    <property type="nucleotide sequence ID" value="XM_025015536.1"/>
</dbReference>
<evidence type="ECO:0000313" key="1">
    <source>
        <dbReference type="Proteomes" id="UP000504618"/>
    </source>
</evidence>
<name>A0A6J1PNL7_9HYME</name>
<reference evidence="2" key="1">
    <citation type="submission" date="2025-08" db="UniProtKB">
        <authorList>
            <consortium name="RefSeq"/>
        </authorList>
    </citation>
    <scope>IDENTIFICATION</scope>
    <source>
        <tissue evidence="2">Whole body</tissue>
    </source>
</reference>
<proteinExistence type="predicted"/>
<organism evidence="1 2">
    <name type="scientific">Temnothorax curvispinosus</name>
    <dbReference type="NCBI Taxonomy" id="300111"/>
    <lineage>
        <taxon>Eukaryota</taxon>
        <taxon>Metazoa</taxon>
        <taxon>Ecdysozoa</taxon>
        <taxon>Arthropoda</taxon>
        <taxon>Hexapoda</taxon>
        <taxon>Insecta</taxon>
        <taxon>Pterygota</taxon>
        <taxon>Neoptera</taxon>
        <taxon>Endopterygota</taxon>
        <taxon>Hymenoptera</taxon>
        <taxon>Apocrita</taxon>
        <taxon>Aculeata</taxon>
        <taxon>Formicoidea</taxon>
        <taxon>Formicidae</taxon>
        <taxon>Myrmicinae</taxon>
        <taxon>Temnothorax</taxon>
    </lineage>
</organism>
<keyword evidence="1" id="KW-1185">Reference proteome</keyword>
<gene>
    <name evidence="2" type="primary">LOC112454249</name>
</gene>
<evidence type="ECO:0000313" key="2">
    <source>
        <dbReference type="RefSeq" id="XP_024871304.1"/>
    </source>
</evidence>
<dbReference type="InterPro" id="IPR005312">
    <property type="entry name" value="DUF1759"/>
</dbReference>
<sequence length="301" mass="34212">MNTSSVPGDSKKSFKLPKIELAKFSGDVQEWLQFWSLFKKIHDDADIANKDKFQYLIQSMIPDSRAADLVKSYPPTAENYNKVISSLKNRFGRDDLQIEVYVRELLQLVLQNALKFKALSLTSLYDKIELHLRAFGSLGVTTDKCVAMLFPLVESLLPEDILRAWQRSSVNNAALQSNDIATSQCRDRLTQLIKFLEGEVQNELRIYMAVKGFDLTADNADSEKKRRSKTRAKNEDVSTAMGLLTTKEKDSACIFCNSDHESARCENARKMSLSERREHAKKQGVCFNCLKAGHNFKQMPN</sequence>